<evidence type="ECO:0000313" key="2">
    <source>
        <dbReference type="Proteomes" id="UP000288805"/>
    </source>
</evidence>
<accession>A0A438CBP0</accession>
<organism evidence="1 2">
    <name type="scientific">Vitis vinifera</name>
    <name type="common">Grape</name>
    <dbReference type="NCBI Taxonomy" id="29760"/>
    <lineage>
        <taxon>Eukaryota</taxon>
        <taxon>Viridiplantae</taxon>
        <taxon>Streptophyta</taxon>
        <taxon>Embryophyta</taxon>
        <taxon>Tracheophyta</taxon>
        <taxon>Spermatophyta</taxon>
        <taxon>Magnoliopsida</taxon>
        <taxon>eudicotyledons</taxon>
        <taxon>Gunneridae</taxon>
        <taxon>Pentapetalae</taxon>
        <taxon>rosids</taxon>
        <taxon>Vitales</taxon>
        <taxon>Vitaceae</taxon>
        <taxon>Viteae</taxon>
        <taxon>Vitis</taxon>
    </lineage>
</organism>
<gene>
    <name evidence="1" type="ORF">CK203_107812</name>
</gene>
<name>A0A438CBP0_VITVI</name>
<comment type="caution">
    <text evidence="1">The sequence shown here is derived from an EMBL/GenBank/DDBJ whole genome shotgun (WGS) entry which is preliminary data.</text>
</comment>
<dbReference type="AlphaFoldDB" id="A0A438CBP0"/>
<evidence type="ECO:0000313" key="1">
    <source>
        <dbReference type="EMBL" id="RVW20661.1"/>
    </source>
</evidence>
<proteinExistence type="predicted"/>
<reference evidence="1 2" key="1">
    <citation type="journal article" date="2018" name="PLoS Genet.">
        <title>Population sequencing reveals clonal diversity and ancestral inbreeding in the grapevine cultivar Chardonnay.</title>
        <authorList>
            <person name="Roach M.J."/>
            <person name="Johnson D.L."/>
            <person name="Bohlmann J."/>
            <person name="van Vuuren H.J."/>
            <person name="Jones S.J."/>
            <person name="Pretorius I.S."/>
            <person name="Schmidt S.A."/>
            <person name="Borneman A.R."/>
        </authorList>
    </citation>
    <scope>NUCLEOTIDE SEQUENCE [LARGE SCALE GENOMIC DNA]</scope>
    <source>
        <strain evidence="2">cv. Chardonnay</strain>
        <tissue evidence="1">Leaf</tissue>
    </source>
</reference>
<dbReference type="EMBL" id="QGNW01002349">
    <property type="protein sequence ID" value="RVW20661.1"/>
    <property type="molecule type" value="Genomic_DNA"/>
</dbReference>
<protein>
    <submittedName>
        <fullName evidence="1">Uncharacterized protein</fullName>
    </submittedName>
</protein>
<sequence>MVGHASGQRCRLAEWSNSGAGSGLLWKIETGEKREVRLWMKKKKGQMEGGWQKKRGTGWRKNFHYPFYSVFHHHPLSSCLSYHPFANPASPHVHATHARSPHDIPLLIPSCIFTPRFMPYSPSPFLSFYTTIIPTNVPSCMSTRSHHYARLALRAMSLSPSTQPILFTKPQPPFHLNHRHQLPPTKLRLSLTTMAAGATLFIIHFLTSSNPQDMTPFPNPSYIADVCEDLSVFPPPQFPFDHSFSLHSLSLRSVMHMHMSRSMPRKPFRSFSLYM</sequence>
<dbReference type="Proteomes" id="UP000288805">
    <property type="component" value="Unassembled WGS sequence"/>
</dbReference>